<evidence type="ECO:0000256" key="1">
    <source>
        <dbReference type="SAM" id="MobiDB-lite"/>
    </source>
</evidence>
<name>A0ABT1ZAD2_9ACTN</name>
<comment type="caution">
    <text evidence="2">The sequence shown here is derived from an EMBL/GenBank/DDBJ whole genome shotgun (WGS) entry which is preliminary data.</text>
</comment>
<evidence type="ECO:0000313" key="3">
    <source>
        <dbReference type="Proteomes" id="UP001204320"/>
    </source>
</evidence>
<feature type="compositionally biased region" description="Polar residues" evidence="1">
    <location>
        <begin position="83"/>
        <end position="101"/>
    </location>
</feature>
<feature type="region of interest" description="Disordered" evidence="1">
    <location>
        <begin position="82"/>
        <end position="101"/>
    </location>
</feature>
<reference evidence="2 3" key="1">
    <citation type="submission" date="2022-08" db="EMBL/GenBank/DDBJ databases">
        <title>Tractidigestivibacter montrealensis type strain KD21.</title>
        <authorList>
            <person name="Diop K."/>
            <person name="Richard C."/>
            <person name="Routy B."/>
        </authorList>
    </citation>
    <scope>NUCLEOTIDE SEQUENCE [LARGE SCALE GENOMIC DNA]</scope>
    <source>
        <strain evidence="2 3">KD21</strain>
    </source>
</reference>
<protein>
    <submittedName>
        <fullName evidence="2">Uncharacterized protein</fullName>
    </submittedName>
</protein>
<evidence type="ECO:0000313" key="2">
    <source>
        <dbReference type="EMBL" id="MCR9037162.1"/>
    </source>
</evidence>
<proteinExistence type="predicted"/>
<sequence length="101" mass="11617">MRRLSYEWLAGLREIVIDPVRCPLAYEEFRLKEFERDRDGTWADDIPDGNDHSIDAVRYAMMEDVLRGRDGVLDSGRLFSHATGLSTTRGPPRSQYTSRPS</sequence>
<dbReference type="Gene3D" id="3.30.420.280">
    <property type="match status" value="1"/>
</dbReference>
<organism evidence="2 3">
    <name type="scientific">Tractidigestivibacter montrealensis</name>
    <dbReference type="NCBI Taxonomy" id="2972466"/>
    <lineage>
        <taxon>Bacteria</taxon>
        <taxon>Bacillati</taxon>
        <taxon>Actinomycetota</taxon>
        <taxon>Coriobacteriia</taxon>
        <taxon>Coriobacteriales</taxon>
        <taxon>Atopobiaceae</taxon>
        <taxon>Tractidigestivibacter</taxon>
    </lineage>
</organism>
<dbReference type="EMBL" id="JANSKA010000006">
    <property type="protein sequence ID" value="MCR9037162.1"/>
    <property type="molecule type" value="Genomic_DNA"/>
</dbReference>
<keyword evidence="3" id="KW-1185">Reference proteome</keyword>
<dbReference type="Proteomes" id="UP001204320">
    <property type="component" value="Unassembled WGS sequence"/>
</dbReference>
<gene>
    <name evidence="2" type="ORF">NVS32_09405</name>
</gene>
<dbReference type="RefSeq" id="WP_258499588.1">
    <property type="nucleotide sequence ID" value="NZ_JANSKA010000006.1"/>
</dbReference>
<accession>A0ABT1ZAD2</accession>